<name>A0A0A8ZQU9_ARUDO</name>
<dbReference type="AlphaFoldDB" id="A0A0A8ZQU9"/>
<accession>A0A0A8ZQU9</accession>
<reference evidence="1" key="1">
    <citation type="submission" date="2014-09" db="EMBL/GenBank/DDBJ databases">
        <authorList>
            <person name="Magalhaes I.L.F."/>
            <person name="Oliveira U."/>
            <person name="Santos F.R."/>
            <person name="Vidigal T.H.D.A."/>
            <person name="Brescovit A.D."/>
            <person name="Santos A.J."/>
        </authorList>
    </citation>
    <scope>NUCLEOTIDE SEQUENCE</scope>
    <source>
        <tissue evidence="1">Shoot tissue taken approximately 20 cm above the soil surface</tissue>
    </source>
</reference>
<protein>
    <submittedName>
        <fullName evidence="1">Uncharacterized protein</fullName>
    </submittedName>
</protein>
<reference evidence="1" key="2">
    <citation type="journal article" date="2015" name="Data Brief">
        <title>Shoot transcriptome of the giant reed, Arundo donax.</title>
        <authorList>
            <person name="Barrero R.A."/>
            <person name="Guerrero F.D."/>
            <person name="Moolhuijzen P."/>
            <person name="Goolsby J.A."/>
            <person name="Tidwell J."/>
            <person name="Bellgard S.E."/>
            <person name="Bellgard M.I."/>
        </authorList>
    </citation>
    <scope>NUCLEOTIDE SEQUENCE</scope>
    <source>
        <tissue evidence="1">Shoot tissue taken approximately 20 cm above the soil surface</tissue>
    </source>
</reference>
<sequence length="71" mass="8328">MNARRKSMIKLVRKTSAQLSSMSSIIDLSHINKTNAGLVSFSRHTYLVHLYFSHQERLWIKYARFSLFLTP</sequence>
<organism evidence="1">
    <name type="scientific">Arundo donax</name>
    <name type="common">Giant reed</name>
    <name type="synonym">Donax arundinaceus</name>
    <dbReference type="NCBI Taxonomy" id="35708"/>
    <lineage>
        <taxon>Eukaryota</taxon>
        <taxon>Viridiplantae</taxon>
        <taxon>Streptophyta</taxon>
        <taxon>Embryophyta</taxon>
        <taxon>Tracheophyta</taxon>
        <taxon>Spermatophyta</taxon>
        <taxon>Magnoliopsida</taxon>
        <taxon>Liliopsida</taxon>
        <taxon>Poales</taxon>
        <taxon>Poaceae</taxon>
        <taxon>PACMAD clade</taxon>
        <taxon>Arundinoideae</taxon>
        <taxon>Arundineae</taxon>
        <taxon>Arundo</taxon>
    </lineage>
</organism>
<evidence type="ECO:0000313" key="1">
    <source>
        <dbReference type="EMBL" id="JAD41814.1"/>
    </source>
</evidence>
<dbReference type="EMBL" id="GBRH01256081">
    <property type="protein sequence ID" value="JAD41814.1"/>
    <property type="molecule type" value="Transcribed_RNA"/>
</dbReference>
<proteinExistence type="predicted"/>